<sequence>MHLHDSEMMSASARWDEVLSCLTEAIGPGPRRVVIDGYQHADWFADRLSAALPPGGHEIAVADGTGPPEGGIVVWLRTPPPQHAPHGHHRRDAAIVVDLHDTGWPVIRHIDPALAHHDSWYLAETRAFFAARAAVWDIRFGDDHPAYARAVADLGVPAGGVVVDVGCGTGRALPALRGAAGPTGTVIGLDVTAEMLATARGQGRDRDAHLVLGDARRLPLRAGSVDAVFAAGLITHLPDAAAGLAELARVTAGGGRLALFHPSGRAALAARHGRALEPDEPLAEHRLRDALERTGWSLETYDDPPERFFALATRRSSRPAD</sequence>
<dbReference type="EMBL" id="JACHMN010000002">
    <property type="protein sequence ID" value="MBB5868439.1"/>
    <property type="molecule type" value="Genomic_DNA"/>
</dbReference>
<dbReference type="CDD" id="cd02440">
    <property type="entry name" value="AdoMet_MTases"/>
    <property type="match status" value="1"/>
</dbReference>
<comment type="caution">
    <text evidence="2">The sequence shown here is derived from an EMBL/GenBank/DDBJ whole genome shotgun (WGS) entry which is preliminary data.</text>
</comment>
<dbReference type="Pfam" id="PF08241">
    <property type="entry name" value="Methyltransf_11"/>
    <property type="match status" value="1"/>
</dbReference>
<reference evidence="2 3" key="1">
    <citation type="submission" date="2020-08" db="EMBL/GenBank/DDBJ databases">
        <title>Sequencing the genomes of 1000 actinobacteria strains.</title>
        <authorList>
            <person name="Klenk H.-P."/>
        </authorList>
    </citation>
    <scope>NUCLEOTIDE SEQUENCE [LARGE SCALE GENOMIC DNA]</scope>
    <source>
        <strain evidence="2 3">DSM 45362</strain>
    </source>
</reference>
<dbReference type="PANTHER" id="PTHR43591">
    <property type="entry name" value="METHYLTRANSFERASE"/>
    <property type="match status" value="1"/>
</dbReference>
<dbReference type="PANTHER" id="PTHR43591:SF99">
    <property type="entry name" value="OS06G0646000 PROTEIN"/>
    <property type="match status" value="1"/>
</dbReference>
<evidence type="ECO:0000313" key="3">
    <source>
        <dbReference type="Proteomes" id="UP000587527"/>
    </source>
</evidence>
<dbReference type="InterPro" id="IPR029063">
    <property type="entry name" value="SAM-dependent_MTases_sf"/>
</dbReference>
<keyword evidence="3" id="KW-1185">Reference proteome</keyword>
<feature type="domain" description="Methyltransferase type 11" evidence="1">
    <location>
        <begin position="163"/>
        <end position="258"/>
    </location>
</feature>
<accession>A0A841BMM8</accession>
<dbReference type="GO" id="GO:0008757">
    <property type="term" value="F:S-adenosylmethionine-dependent methyltransferase activity"/>
    <property type="evidence" value="ECO:0007669"/>
    <property type="project" value="InterPro"/>
</dbReference>
<dbReference type="InterPro" id="IPR013216">
    <property type="entry name" value="Methyltransf_11"/>
</dbReference>
<keyword evidence="2" id="KW-0808">Transferase</keyword>
<keyword evidence="2" id="KW-0489">Methyltransferase</keyword>
<dbReference type="Proteomes" id="UP000587527">
    <property type="component" value="Unassembled WGS sequence"/>
</dbReference>
<name>A0A841BMM8_9ACTN</name>
<dbReference type="SUPFAM" id="SSF53335">
    <property type="entry name" value="S-adenosyl-L-methionine-dependent methyltransferases"/>
    <property type="match status" value="1"/>
</dbReference>
<organism evidence="2 3">
    <name type="scientific">Allocatelliglobosispora scoriae</name>
    <dbReference type="NCBI Taxonomy" id="643052"/>
    <lineage>
        <taxon>Bacteria</taxon>
        <taxon>Bacillati</taxon>
        <taxon>Actinomycetota</taxon>
        <taxon>Actinomycetes</taxon>
        <taxon>Micromonosporales</taxon>
        <taxon>Micromonosporaceae</taxon>
        <taxon>Allocatelliglobosispora</taxon>
    </lineage>
</organism>
<gene>
    <name evidence="2" type="ORF">F4553_001818</name>
</gene>
<dbReference type="GO" id="GO:0032259">
    <property type="term" value="P:methylation"/>
    <property type="evidence" value="ECO:0007669"/>
    <property type="project" value="UniProtKB-KW"/>
</dbReference>
<proteinExistence type="predicted"/>
<dbReference type="Gene3D" id="3.40.50.150">
    <property type="entry name" value="Vaccinia Virus protein VP39"/>
    <property type="match status" value="1"/>
</dbReference>
<evidence type="ECO:0000259" key="1">
    <source>
        <dbReference type="Pfam" id="PF08241"/>
    </source>
</evidence>
<protein>
    <submittedName>
        <fullName evidence="2">SAM-dependent methyltransferase</fullName>
    </submittedName>
</protein>
<evidence type="ECO:0000313" key="2">
    <source>
        <dbReference type="EMBL" id="MBB5868439.1"/>
    </source>
</evidence>
<dbReference type="AlphaFoldDB" id="A0A841BMM8"/>